<evidence type="ECO:0008006" key="7">
    <source>
        <dbReference type="Google" id="ProtNLM"/>
    </source>
</evidence>
<evidence type="ECO:0000256" key="1">
    <source>
        <dbReference type="RuleBase" id="RU361178"/>
    </source>
</evidence>
<dbReference type="InterPro" id="IPR032472">
    <property type="entry name" value="ArgoL2"/>
</dbReference>
<comment type="similarity">
    <text evidence="1">Belongs to the argonaute family.</text>
</comment>
<evidence type="ECO:0000259" key="4">
    <source>
        <dbReference type="PROSITE" id="PS50822"/>
    </source>
</evidence>
<dbReference type="Pfam" id="PF16488">
    <property type="entry name" value="ArgoL2"/>
    <property type="match status" value="1"/>
</dbReference>
<evidence type="ECO:0000259" key="3">
    <source>
        <dbReference type="PROSITE" id="PS50821"/>
    </source>
</evidence>
<protein>
    <recommendedName>
        <fullName evidence="7">Protein argonaute-2</fullName>
    </recommendedName>
</protein>
<dbReference type="InterPro" id="IPR036397">
    <property type="entry name" value="RNaseH_sf"/>
</dbReference>
<feature type="domain" description="PAZ" evidence="3">
    <location>
        <begin position="614"/>
        <end position="716"/>
    </location>
</feature>
<dbReference type="SMART" id="SM01163">
    <property type="entry name" value="DUF1785"/>
    <property type="match status" value="1"/>
</dbReference>
<feature type="compositionally biased region" description="Low complexity" evidence="2">
    <location>
        <begin position="204"/>
        <end position="311"/>
    </location>
</feature>
<dbReference type="CDD" id="cd04657">
    <property type="entry name" value="Piwi_ago-like"/>
    <property type="match status" value="1"/>
</dbReference>
<dbReference type="PROSITE" id="PS50822">
    <property type="entry name" value="PIWI"/>
    <property type="match status" value="1"/>
</dbReference>
<keyword evidence="6" id="KW-1185">Reference proteome</keyword>
<proteinExistence type="inferred from homology"/>
<sequence>MTKKGKKKKNAASASTSKEATSGETSQQEQQKEQGQTSQAPGISEQAKVPQGPPQERQQVPQGPPQQVPQGPQQRQQVSQGTPQQKQQVPQGPQQVPQGLPQQRQQVPQGTPQQRQQIPQGWLQQQQNVPQSWPQQQVPQGWPQQQVPQGWPQQQQQVPQGWPQQQQQMPQDWRQQQQQQQVPQGWPQQQQQAPQGPAQPQPIIPQGSPQHQLQGAWGQQRQQVPQQVPSQQQQHVPQDQGQQQLQGAWSQQRQQVPQQVPSQQRQHVPQDQGQQQLQGAWGQQRQQVPQQVPSQQRQQVPQQVPSQQRQHVPQDQDSRVGGDTQQLQPVSGGQQQPSTSTALDMSKVSLTDPFTSQVTEKGKMSSAQIAAYYRTIPKRAHPDRGGTAGLKIQVRTNMFKILFDDKFITNAVHYDISITPSKQSAGNKGDKKAIQLPKSLCRDIFEVFRSKYFNNRYPAFDGKKNAFSAHDLPVADDMIEVIDFKNKEGRVNKYEISIKKVANIDLSWIKNLRPGHEIRDQTAVQTLDIIMRHAPESRFMNVGRSLYWPDKPELREEKFDLGGGLFLSRGGFMSGVLGWQPYLNVDVSHKGFTYEYNVLDYVADVAQRNVNSVTFNDIMRNETKIRSFLKGLKIIYQIPNSSVKRTHRIADFSQKTSYSTFMQDIEGKKQSTTIVDYFSKFKSYRIQKPDLPTLNVSTKGPGHEILLPLELCTIIPNQPIRKLDEKQTASMIKKAALPADSREERIKRAFNAIQVNSSPVMTKEFHLSVSDKMEEVAARVLTAPELRYNQKNIHVNRGTWQLDHFILAKSLSNNSWAILNLSDQAMDSTVNVFVQLLQRFAPEVGMRIDRPGVACQSYSPRDFKNIRQYFHTNKQLHLIIVVINPRFDTYADVKKIAEMEVGVLTQCVKMQTLRKLEDNQQMAGTTVKNILLKINSKLNGINHTFSKMPRCLEEPCMLIGADVTHPSPDSKDIPSIAAVASSTDGSAFRYTPTLRLQPPKEEMILDLQNIVELHLRTYRQQTKNYPKRIIYFRDGVSEGQLPQVMYFEINAIKNAIKSIGQSIEVTSLVVQKRHHVRFFPHSYEDRGVDRRTKNVQAGTIVDTNITHPEHIDFYLVSHASIQGTARPTKYRCIINESNFTEDQLEQMTYYLCHIYARCARSVSYPAPTYYAHLAAYRGRAYIQGKRDFNLENLANEQRNFVIRLTNNSPMFFV</sequence>
<dbReference type="Proteomes" id="UP001430953">
    <property type="component" value="Unassembled WGS sequence"/>
</dbReference>
<dbReference type="AlphaFoldDB" id="A0AAW2EJF7"/>
<organism evidence="5 6">
    <name type="scientific">Cardiocondyla obscurior</name>
    <dbReference type="NCBI Taxonomy" id="286306"/>
    <lineage>
        <taxon>Eukaryota</taxon>
        <taxon>Metazoa</taxon>
        <taxon>Ecdysozoa</taxon>
        <taxon>Arthropoda</taxon>
        <taxon>Hexapoda</taxon>
        <taxon>Insecta</taxon>
        <taxon>Pterygota</taxon>
        <taxon>Neoptera</taxon>
        <taxon>Endopterygota</taxon>
        <taxon>Hymenoptera</taxon>
        <taxon>Apocrita</taxon>
        <taxon>Aculeata</taxon>
        <taxon>Formicoidea</taxon>
        <taxon>Formicidae</taxon>
        <taxon>Myrmicinae</taxon>
        <taxon>Cardiocondyla</taxon>
    </lineage>
</organism>
<dbReference type="InterPro" id="IPR003100">
    <property type="entry name" value="PAZ_dom"/>
</dbReference>
<feature type="compositionally biased region" description="Low complexity" evidence="2">
    <location>
        <begin position="68"/>
        <end position="196"/>
    </location>
</feature>
<feature type="region of interest" description="Disordered" evidence="2">
    <location>
        <begin position="1"/>
        <end position="348"/>
    </location>
</feature>
<dbReference type="Pfam" id="PF02171">
    <property type="entry name" value="Piwi"/>
    <property type="match status" value="1"/>
</dbReference>
<dbReference type="SUPFAM" id="SSF101690">
    <property type="entry name" value="PAZ domain"/>
    <property type="match status" value="1"/>
</dbReference>
<feature type="compositionally biased region" description="Low complexity" evidence="2">
    <location>
        <begin position="324"/>
        <end position="341"/>
    </location>
</feature>
<comment type="caution">
    <text evidence="5">The sequence shown here is derived from an EMBL/GenBank/DDBJ whole genome shotgun (WGS) entry which is preliminary data.</text>
</comment>
<dbReference type="SUPFAM" id="SSF53098">
    <property type="entry name" value="Ribonuclease H-like"/>
    <property type="match status" value="1"/>
</dbReference>
<dbReference type="EMBL" id="JADYXP020000022">
    <property type="protein sequence ID" value="KAL0103055.1"/>
    <property type="molecule type" value="Genomic_DNA"/>
</dbReference>
<feature type="compositionally biased region" description="Low complexity" evidence="2">
    <location>
        <begin position="11"/>
        <end position="39"/>
    </location>
</feature>
<reference evidence="5 6" key="1">
    <citation type="submission" date="2023-03" db="EMBL/GenBank/DDBJ databases">
        <title>High recombination rates correlate with genetic variation in Cardiocondyla obscurior ants.</title>
        <authorList>
            <person name="Errbii M."/>
        </authorList>
    </citation>
    <scope>NUCLEOTIDE SEQUENCE [LARGE SCALE GENOMIC DNA]</scope>
    <source>
        <strain evidence="5">Alpha-2009</strain>
        <tissue evidence="5">Whole body</tissue>
    </source>
</reference>
<feature type="domain" description="Piwi" evidence="4">
    <location>
        <begin position="878"/>
        <end position="1183"/>
    </location>
</feature>
<dbReference type="SMART" id="SM00949">
    <property type="entry name" value="PAZ"/>
    <property type="match status" value="1"/>
</dbReference>
<dbReference type="Gene3D" id="2.170.260.10">
    <property type="entry name" value="paz domain"/>
    <property type="match status" value="1"/>
</dbReference>
<dbReference type="InterPro" id="IPR003165">
    <property type="entry name" value="Piwi"/>
</dbReference>
<dbReference type="GO" id="GO:0034587">
    <property type="term" value="P:piRNA processing"/>
    <property type="evidence" value="ECO:0007669"/>
    <property type="project" value="UniProtKB-ARBA"/>
</dbReference>
<evidence type="ECO:0000256" key="2">
    <source>
        <dbReference type="SAM" id="MobiDB-lite"/>
    </source>
</evidence>
<gene>
    <name evidence="5" type="ORF">PUN28_018391</name>
</gene>
<evidence type="ECO:0000313" key="6">
    <source>
        <dbReference type="Proteomes" id="UP001430953"/>
    </source>
</evidence>
<dbReference type="PROSITE" id="PS50821">
    <property type="entry name" value="PAZ"/>
    <property type="match status" value="1"/>
</dbReference>
<dbReference type="InterPro" id="IPR012337">
    <property type="entry name" value="RNaseH-like_sf"/>
</dbReference>
<feature type="compositionally biased region" description="Basic residues" evidence="2">
    <location>
        <begin position="1"/>
        <end position="10"/>
    </location>
</feature>
<dbReference type="Pfam" id="PF08699">
    <property type="entry name" value="ArgoL1"/>
    <property type="match status" value="1"/>
</dbReference>
<accession>A0AAW2EJF7</accession>
<dbReference type="Gene3D" id="3.30.420.10">
    <property type="entry name" value="Ribonuclease H-like superfamily/Ribonuclease H"/>
    <property type="match status" value="1"/>
</dbReference>
<dbReference type="Gene3D" id="3.40.50.2300">
    <property type="match status" value="1"/>
</dbReference>
<dbReference type="GO" id="GO:0003723">
    <property type="term" value="F:RNA binding"/>
    <property type="evidence" value="ECO:0007669"/>
    <property type="project" value="InterPro"/>
</dbReference>
<dbReference type="CDD" id="cd02846">
    <property type="entry name" value="PAZ_argonaute_like"/>
    <property type="match status" value="1"/>
</dbReference>
<dbReference type="InterPro" id="IPR036085">
    <property type="entry name" value="PAZ_dom_sf"/>
</dbReference>
<evidence type="ECO:0000313" key="5">
    <source>
        <dbReference type="EMBL" id="KAL0103055.1"/>
    </source>
</evidence>
<dbReference type="Pfam" id="PF02170">
    <property type="entry name" value="PAZ"/>
    <property type="match status" value="1"/>
</dbReference>
<dbReference type="SMART" id="SM00950">
    <property type="entry name" value="Piwi"/>
    <property type="match status" value="1"/>
</dbReference>
<name>A0AAW2EJF7_9HYME</name>
<dbReference type="PANTHER" id="PTHR22891">
    <property type="entry name" value="EUKARYOTIC TRANSLATION INITIATION FACTOR 2C"/>
    <property type="match status" value="1"/>
</dbReference>
<dbReference type="InterPro" id="IPR045246">
    <property type="entry name" value="Piwi_ago-like"/>
</dbReference>
<dbReference type="InterPro" id="IPR032474">
    <property type="entry name" value="Argonaute_N"/>
</dbReference>
<dbReference type="InterPro" id="IPR014811">
    <property type="entry name" value="ArgoL1"/>
</dbReference>
<dbReference type="Pfam" id="PF16486">
    <property type="entry name" value="ArgoN"/>
    <property type="match status" value="1"/>
</dbReference>